<dbReference type="GO" id="GO:0031624">
    <property type="term" value="F:ubiquitin conjugating enzyme binding"/>
    <property type="evidence" value="ECO:0007669"/>
    <property type="project" value="TreeGrafter"/>
</dbReference>
<dbReference type="EMBL" id="JARJCM010000827">
    <property type="protein sequence ID" value="KAJ7015841.1"/>
    <property type="molecule type" value="Genomic_DNA"/>
</dbReference>
<dbReference type="SMART" id="SM00546">
    <property type="entry name" value="CUE"/>
    <property type="match status" value="1"/>
</dbReference>
<dbReference type="Proteomes" id="UP001218188">
    <property type="component" value="Unassembled WGS sequence"/>
</dbReference>
<feature type="compositionally biased region" description="Low complexity" evidence="1">
    <location>
        <begin position="381"/>
        <end position="393"/>
    </location>
</feature>
<feature type="compositionally biased region" description="Low complexity" evidence="1">
    <location>
        <begin position="285"/>
        <end position="307"/>
    </location>
</feature>
<dbReference type="InterPro" id="IPR003892">
    <property type="entry name" value="CUE"/>
</dbReference>
<evidence type="ECO:0000313" key="4">
    <source>
        <dbReference type="Proteomes" id="UP001218188"/>
    </source>
</evidence>
<sequence>MSDSTPVEELALGKAANADTEATSTSTTDVSVVSGAGAAESSAGDATTPVPTATDPPPTEPTPPAAATEIIPPAATPEPTAAPTPAAPPREREMVADARLGVLRAMFPDFDDSLLQSVLDSVNGNTDLAIDALLGMSDPDYTSDVPQAQAEAPLTQEALDEQLARTLMLEDQRQEHAWRAQQPPQHQQQQRPQQQRRATGDSGGGGGDAMQEFQETFNKFAESGKKTIGSLFSKVKAKIQEFDQPAGNSSSSGDPYGDPYHGNAEAYERAGQSQQSPFPPASRHAQTAQYQPRQTPAQQQVQQERAAMPAYYDPNGGGDDDIVLGGEGGRGYDATPTTPAGAGVAVGSPPLPTTNSGAPALDGGKLGMLPKRPVSLLRTNSPPSTAAGGAPPSSDDEDALEYAESPFGK</sequence>
<dbReference type="SUPFAM" id="SSF46934">
    <property type="entry name" value="UBA-like"/>
    <property type="match status" value="1"/>
</dbReference>
<dbReference type="PANTHER" id="PTHR16461:SF5">
    <property type="entry name" value="TOLL-INTERACTING PROTEIN"/>
    <property type="match status" value="1"/>
</dbReference>
<dbReference type="PANTHER" id="PTHR16461">
    <property type="entry name" value="TOLL-INTERACTING PROTEIN"/>
    <property type="match status" value="1"/>
</dbReference>
<feature type="region of interest" description="Disordered" evidence="1">
    <location>
        <begin position="1"/>
        <end position="94"/>
    </location>
</feature>
<dbReference type="GO" id="GO:0006511">
    <property type="term" value="P:ubiquitin-dependent protein catabolic process"/>
    <property type="evidence" value="ECO:0007669"/>
    <property type="project" value="TreeGrafter"/>
</dbReference>
<feature type="region of interest" description="Disordered" evidence="1">
    <location>
        <begin position="172"/>
        <end position="218"/>
    </location>
</feature>
<dbReference type="GO" id="GO:0005737">
    <property type="term" value="C:cytoplasm"/>
    <property type="evidence" value="ECO:0007669"/>
    <property type="project" value="TreeGrafter"/>
</dbReference>
<organism evidence="3 4">
    <name type="scientific">Mycena alexandri</name>
    <dbReference type="NCBI Taxonomy" id="1745969"/>
    <lineage>
        <taxon>Eukaryota</taxon>
        <taxon>Fungi</taxon>
        <taxon>Dikarya</taxon>
        <taxon>Basidiomycota</taxon>
        <taxon>Agaricomycotina</taxon>
        <taxon>Agaricomycetes</taxon>
        <taxon>Agaricomycetidae</taxon>
        <taxon>Agaricales</taxon>
        <taxon>Marasmiineae</taxon>
        <taxon>Mycenaceae</taxon>
        <taxon>Mycena</taxon>
    </lineage>
</organism>
<gene>
    <name evidence="3" type="ORF">C8F04DRAFT_1171172</name>
</gene>
<dbReference type="CDD" id="cd14279">
    <property type="entry name" value="CUE"/>
    <property type="match status" value="1"/>
</dbReference>
<reference evidence="3" key="1">
    <citation type="submission" date="2023-03" db="EMBL/GenBank/DDBJ databases">
        <title>Massive genome expansion in bonnet fungi (Mycena s.s.) driven by repeated elements and novel gene families across ecological guilds.</title>
        <authorList>
            <consortium name="Lawrence Berkeley National Laboratory"/>
            <person name="Harder C.B."/>
            <person name="Miyauchi S."/>
            <person name="Viragh M."/>
            <person name="Kuo A."/>
            <person name="Thoen E."/>
            <person name="Andreopoulos B."/>
            <person name="Lu D."/>
            <person name="Skrede I."/>
            <person name="Drula E."/>
            <person name="Henrissat B."/>
            <person name="Morin E."/>
            <person name="Kohler A."/>
            <person name="Barry K."/>
            <person name="LaButti K."/>
            <person name="Morin E."/>
            <person name="Salamov A."/>
            <person name="Lipzen A."/>
            <person name="Mereny Z."/>
            <person name="Hegedus B."/>
            <person name="Baldrian P."/>
            <person name="Stursova M."/>
            <person name="Weitz H."/>
            <person name="Taylor A."/>
            <person name="Grigoriev I.V."/>
            <person name="Nagy L.G."/>
            <person name="Martin F."/>
            <person name="Kauserud H."/>
        </authorList>
    </citation>
    <scope>NUCLEOTIDE SEQUENCE</scope>
    <source>
        <strain evidence="3">CBHHK200</strain>
    </source>
</reference>
<name>A0AAD6RV94_9AGAR</name>
<feature type="compositionally biased region" description="Low complexity" evidence="1">
    <location>
        <begin position="23"/>
        <end position="53"/>
    </location>
</feature>
<evidence type="ECO:0000259" key="2">
    <source>
        <dbReference type="PROSITE" id="PS51140"/>
    </source>
</evidence>
<feature type="compositionally biased region" description="Pro residues" evidence="1">
    <location>
        <begin position="74"/>
        <end position="88"/>
    </location>
</feature>
<dbReference type="InterPro" id="IPR009060">
    <property type="entry name" value="UBA-like_sf"/>
</dbReference>
<feature type="compositionally biased region" description="Pro residues" evidence="1">
    <location>
        <begin position="54"/>
        <end position="64"/>
    </location>
</feature>
<dbReference type="Pfam" id="PF02845">
    <property type="entry name" value="CUE"/>
    <property type="match status" value="1"/>
</dbReference>
<comment type="caution">
    <text evidence="3">The sequence shown here is derived from an EMBL/GenBank/DDBJ whole genome shotgun (WGS) entry which is preliminary data.</text>
</comment>
<proteinExistence type="predicted"/>
<feature type="region of interest" description="Disordered" evidence="1">
    <location>
        <begin position="243"/>
        <end position="409"/>
    </location>
</feature>
<feature type="compositionally biased region" description="Low complexity" evidence="1">
    <location>
        <begin position="334"/>
        <end position="348"/>
    </location>
</feature>
<dbReference type="GO" id="GO:0043130">
    <property type="term" value="F:ubiquitin binding"/>
    <property type="evidence" value="ECO:0007669"/>
    <property type="project" value="InterPro"/>
</dbReference>
<dbReference type="Gene3D" id="1.10.8.10">
    <property type="entry name" value="DNA helicase RuvA subunit, C-terminal domain"/>
    <property type="match status" value="1"/>
</dbReference>
<evidence type="ECO:0000256" key="1">
    <source>
        <dbReference type="SAM" id="MobiDB-lite"/>
    </source>
</evidence>
<feature type="compositionally biased region" description="Low complexity" evidence="1">
    <location>
        <begin position="181"/>
        <end position="197"/>
    </location>
</feature>
<keyword evidence="4" id="KW-1185">Reference proteome</keyword>
<evidence type="ECO:0000313" key="3">
    <source>
        <dbReference type="EMBL" id="KAJ7015841.1"/>
    </source>
</evidence>
<dbReference type="PROSITE" id="PS51140">
    <property type="entry name" value="CUE"/>
    <property type="match status" value="1"/>
</dbReference>
<feature type="domain" description="CUE" evidence="2">
    <location>
        <begin position="95"/>
        <end position="138"/>
    </location>
</feature>
<protein>
    <recommendedName>
        <fullName evidence="2">CUE domain-containing protein</fullName>
    </recommendedName>
</protein>
<accession>A0AAD6RV94</accession>
<dbReference type="AlphaFoldDB" id="A0AAD6RV94"/>